<organism evidence="1 2">
    <name type="scientific">Spiromyces aspiralis</name>
    <dbReference type="NCBI Taxonomy" id="68401"/>
    <lineage>
        <taxon>Eukaryota</taxon>
        <taxon>Fungi</taxon>
        <taxon>Fungi incertae sedis</taxon>
        <taxon>Zoopagomycota</taxon>
        <taxon>Kickxellomycotina</taxon>
        <taxon>Kickxellomycetes</taxon>
        <taxon>Kickxellales</taxon>
        <taxon>Kickxellaceae</taxon>
        <taxon>Spiromyces</taxon>
    </lineage>
</organism>
<feature type="non-terminal residue" evidence="1">
    <location>
        <position position="238"/>
    </location>
</feature>
<evidence type="ECO:0000313" key="2">
    <source>
        <dbReference type="Proteomes" id="UP001145114"/>
    </source>
</evidence>
<proteinExistence type="predicted"/>
<evidence type="ECO:0000313" key="1">
    <source>
        <dbReference type="EMBL" id="KAJ1676932.1"/>
    </source>
</evidence>
<sequence length="238" mass="24610">MYNTSSPIAKRLGVDNNPGYTGFTVDSSWFKYSDSSSNKVSTRPITYVVVPAGGTPEVSSNASTSFLIQGNPATYRPENNANTGSATQASATPTAAPSEADAPLTRTLNAKFDQESTDGGKDATETANGSKIGIDNTDNGDIETFNSDSFSLSTLVHETTVNGRKTLVTETFIFGTDSEGHSRSAIATDDLSSSYTFTWGDISGPGDHSSSDSSLSGGAIAGIVIGILAAVALILLLV</sequence>
<accession>A0ACC1HNU0</accession>
<gene>
    <name evidence="1" type="ORF">EV182_007212</name>
</gene>
<reference evidence="1" key="1">
    <citation type="submission" date="2022-06" db="EMBL/GenBank/DDBJ databases">
        <title>Phylogenomic reconstructions and comparative analyses of Kickxellomycotina fungi.</title>
        <authorList>
            <person name="Reynolds N.K."/>
            <person name="Stajich J.E."/>
            <person name="Barry K."/>
            <person name="Grigoriev I.V."/>
            <person name="Crous P."/>
            <person name="Smith M.E."/>
        </authorList>
    </citation>
    <scope>NUCLEOTIDE SEQUENCE</scope>
    <source>
        <strain evidence="1">RSA 2271</strain>
    </source>
</reference>
<dbReference type="EMBL" id="JAMZIH010003266">
    <property type="protein sequence ID" value="KAJ1676932.1"/>
    <property type="molecule type" value="Genomic_DNA"/>
</dbReference>
<comment type="caution">
    <text evidence="1">The sequence shown here is derived from an EMBL/GenBank/DDBJ whole genome shotgun (WGS) entry which is preliminary data.</text>
</comment>
<protein>
    <submittedName>
        <fullName evidence="1">Uncharacterized protein</fullName>
    </submittedName>
</protein>
<name>A0ACC1HNU0_9FUNG</name>
<dbReference type="Proteomes" id="UP001145114">
    <property type="component" value="Unassembled WGS sequence"/>
</dbReference>
<keyword evidence="2" id="KW-1185">Reference proteome</keyword>